<proteinExistence type="predicted"/>
<evidence type="ECO:0000313" key="1">
    <source>
        <dbReference type="EMBL" id="WAQ90657.1"/>
    </source>
</evidence>
<dbReference type="EMBL" id="CP110433">
    <property type="protein sequence ID" value="WAQ90657.1"/>
    <property type="molecule type" value="Genomic_DNA"/>
</dbReference>
<dbReference type="Proteomes" id="UP001164743">
    <property type="component" value="Chromosome 13A"/>
</dbReference>
<reference evidence="1" key="1">
    <citation type="submission" date="2022-10" db="EMBL/GenBank/DDBJ databases">
        <title>Puccinia triticina Genome sequencing and assembly.</title>
        <authorList>
            <person name="Li C."/>
        </authorList>
    </citation>
    <scope>NUCLEOTIDE SEQUENCE</scope>
    <source>
        <strain evidence="1">Pt15</strain>
    </source>
</reference>
<evidence type="ECO:0000313" key="2">
    <source>
        <dbReference type="Proteomes" id="UP001164743"/>
    </source>
</evidence>
<name>A0ABY7D6W0_9BASI</name>
<gene>
    <name evidence="1" type="ORF">PtA15_13A56</name>
</gene>
<protein>
    <submittedName>
        <fullName evidence="1">Uncharacterized protein</fullName>
    </submittedName>
</protein>
<keyword evidence="2" id="KW-1185">Reference proteome</keyword>
<organism evidence="1 2">
    <name type="scientific">Puccinia triticina</name>
    <dbReference type="NCBI Taxonomy" id="208348"/>
    <lineage>
        <taxon>Eukaryota</taxon>
        <taxon>Fungi</taxon>
        <taxon>Dikarya</taxon>
        <taxon>Basidiomycota</taxon>
        <taxon>Pucciniomycotina</taxon>
        <taxon>Pucciniomycetes</taxon>
        <taxon>Pucciniales</taxon>
        <taxon>Pucciniaceae</taxon>
        <taxon>Puccinia</taxon>
    </lineage>
</organism>
<accession>A0ABY7D6W0</accession>
<sequence>MDPASSEYSVSFIWQQSLDLEIGHYGKELTSIDQKFKRGEISEAAAKESSSSICSSVLILISLSGAQASNVSIPSVLPPVSPPLWWRGRLSWDIPIPGTTQKGEISIPIGVYLHNAQNAEKILQISTESWPQVWKIEDLPMPMELIGLTMTAKPIEVIIGLLEDPSSAVSGGIMNQAIFAKFQQLLCRLLLVSFGDTGHGVLISSGQNFNSPGLWGSVYLETSIISRLVFK</sequence>
<dbReference type="GeneID" id="77803627"/>
<dbReference type="RefSeq" id="XP_053026212.1">
    <property type="nucleotide sequence ID" value="XM_053162733.1"/>
</dbReference>